<dbReference type="Pfam" id="PF10925">
    <property type="entry name" value="DUF2680"/>
    <property type="match status" value="1"/>
</dbReference>
<dbReference type="Proteomes" id="UP000281498">
    <property type="component" value="Unassembled WGS sequence"/>
</dbReference>
<dbReference type="RefSeq" id="WP_110939194.1">
    <property type="nucleotide sequence ID" value="NZ_KZ614148.1"/>
</dbReference>
<dbReference type="EMBL" id="PDOE01000007">
    <property type="protein sequence ID" value="RKL66410.1"/>
    <property type="molecule type" value="Genomic_DNA"/>
</dbReference>
<accession>A0A3A9K6C0</accession>
<gene>
    <name evidence="3" type="ORF">CR203_16090</name>
</gene>
<evidence type="ECO:0000313" key="3">
    <source>
        <dbReference type="EMBL" id="RKL66410.1"/>
    </source>
</evidence>
<feature type="region of interest" description="Disordered" evidence="1">
    <location>
        <begin position="86"/>
        <end position="106"/>
    </location>
</feature>
<sequence length="106" mass="12194">MVKYLFGFLAVCMLSVATLSAPVSAEGVNDVELTEDQRMEMSLLQKDAIERKKEIINKYVEYGVFTEEKAQKLQAHMDEKFSELEENGFIPNCDRSKKHSEKEENN</sequence>
<organism evidence="3 4">
    <name type="scientific">Salipaludibacillus neizhouensis</name>
    <dbReference type="NCBI Taxonomy" id="885475"/>
    <lineage>
        <taxon>Bacteria</taxon>
        <taxon>Bacillati</taxon>
        <taxon>Bacillota</taxon>
        <taxon>Bacilli</taxon>
        <taxon>Bacillales</taxon>
        <taxon>Bacillaceae</taxon>
    </lineage>
</organism>
<dbReference type="OrthoDB" id="2883543at2"/>
<evidence type="ECO:0000256" key="2">
    <source>
        <dbReference type="SAM" id="SignalP"/>
    </source>
</evidence>
<feature type="signal peptide" evidence="2">
    <location>
        <begin position="1"/>
        <end position="25"/>
    </location>
</feature>
<evidence type="ECO:0000256" key="1">
    <source>
        <dbReference type="SAM" id="MobiDB-lite"/>
    </source>
</evidence>
<evidence type="ECO:0008006" key="5">
    <source>
        <dbReference type="Google" id="ProtNLM"/>
    </source>
</evidence>
<proteinExistence type="predicted"/>
<evidence type="ECO:0000313" key="4">
    <source>
        <dbReference type="Proteomes" id="UP000281498"/>
    </source>
</evidence>
<keyword evidence="2" id="KW-0732">Signal</keyword>
<comment type="caution">
    <text evidence="3">The sequence shown here is derived from an EMBL/GenBank/DDBJ whole genome shotgun (WGS) entry which is preliminary data.</text>
</comment>
<keyword evidence="4" id="KW-1185">Reference proteome</keyword>
<dbReference type="InterPro" id="IPR024485">
    <property type="entry name" value="DUF2680"/>
</dbReference>
<protein>
    <recommendedName>
        <fullName evidence="5">DUF2680 domain-containing protein</fullName>
    </recommendedName>
</protein>
<reference evidence="3 4" key="1">
    <citation type="submission" date="2017-10" db="EMBL/GenBank/DDBJ databases">
        <title>Bacillus sp. nov., a halophilic bacterium isolated from a Keqin Lake.</title>
        <authorList>
            <person name="Wang H."/>
        </authorList>
    </citation>
    <scope>NUCLEOTIDE SEQUENCE [LARGE SCALE GENOMIC DNA]</scope>
    <source>
        <strain evidence="3 4">KCTC 13187</strain>
    </source>
</reference>
<feature type="chain" id="PRO_5038665435" description="DUF2680 domain-containing protein" evidence="2">
    <location>
        <begin position="26"/>
        <end position="106"/>
    </location>
</feature>
<name>A0A3A9K6C0_9BACI</name>
<dbReference type="AlphaFoldDB" id="A0A3A9K6C0"/>